<proteinExistence type="predicted"/>
<comment type="function">
    <text evidence="7">Part of a heterotetrameric complex that catalyzes the two-step biosynthesis of anthranilate, an intermediate in the biosynthesis of L-tryptophan. In the first step, the glutamine-binding beta subunit (TrpG) of anthranilate synthase (AS) provides the glutamine amidotransferase activity which generates ammonia as a substrate that, along with chorismate, is used in the second step, catalyzed by the large alpha subunit of AS (TrpE) to produce anthranilate. In the absence of TrpG, TrpE can synthesize anthranilate directly from chorismate and high concentrations of ammonia.</text>
</comment>
<dbReference type="OrthoDB" id="9803598at2"/>
<dbReference type="PANTHER" id="PTHR11236:SF48">
    <property type="entry name" value="ISOCHORISMATE SYNTHASE MENF"/>
    <property type="match status" value="1"/>
</dbReference>
<dbReference type="PANTHER" id="PTHR11236">
    <property type="entry name" value="AMINOBENZOATE/ANTHRANILATE SYNTHASE"/>
    <property type="match status" value="1"/>
</dbReference>
<evidence type="ECO:0000256" key="8">
    <source>
        <dbReference type="ARBA" id="ARBA00047683"/>
    </source>
</evidence>
<dbReference type="EMBL" id="WHYR01000009">
    <property type="protein sequence ID" value="MQL51604.1"/>
    <property type="molecule type" value="Genomic_DNA"/>
</dbReference>
<accession>A0A6N7INQ7</accession>
<keyword evidence="5" id="KW-0460">Magnesium</keyword>
<evidence type="ECO:0000256" key="3">
    <source>
        <dbReference type="ARBA" id="ARBA00020653"/>
    </source>
</evidence>
<keyword evidence="6" id="KW-0456">Lyase</keyword>
<comment type="catalytic activity">
    <reaction evidence="8">
        <text>chorismate + L-glutamine = anthranilate + pyruvate + L-glutamate + H(+)</text>
        <dbReference type="Rhea" id="RHEA:21732"/>
        <dbReference type="ChEBI" id="CHEBI:15361"/>
        <dbReference type="ChEBI" id="CHEBI:15378"/>
        <dbReference type="ChEBI" id="CHEBI:16567"/>
        <dbReference type="ChEBI" id="CHEBI:29748"/>
        <dbReference type="ChEBI" id="CHEBI:29985"/>
        <dbReference type="ChEBI" id="CHEBI:58359"/>
        <dbReference type="EC" id="4.1.3.27"/>
    </reaction>
</comment>
<feature type="domain" description="Chorismate-utilising enzyme C-terminal" evidence="9">
    <location>
        <begin position="239"/>
        <end position="492"/>
    </location>
</feature>
<evidence type="ECO:0000259" key="10">
    <source>
        <dbReference type="Pfam" id="PF04715"/>
    </source>
</evidence>
<dbReference type="Proteomes" id="UP000441717">
    <property type="component" value="Unassembled WGS sequence"/>
</dbReference>
<dbReference type="InterPro" id="IPR005801">
    <property type="entry name" value="ADC_synthase"/>
</dbReference>
<gene>
    <name evidence="11" type="ORF">GFC01_04870</name>
</gene>
<dbReference type="PRINTS" id="PR00095">
    <property type="entry name" value="ANTSNTHASEI"/>
</dbReference>
<evidence type="ECO:0000256" key="5">
    <source>
        <dbReference type="ARBA" id="ARBA00022842"/>
    </source>
</evidence>
<feature type="domain" description="Anthranilate synthase component I N-terminal" evidence="10">
    <location>
        <begin position="81"/>
        <end position="157"/>
    </location>
</feature>
<dbReference type="InterPro" id="IPR015890">
    <property type="entry name" value="Chorismate_C"/>
</dbReference>
<dbReference type="InterPro" id="IPR006805">
    <property type="entry name" value="Anth_synth_I_N"/>
</dbReference>
<dbReference type="InterPro" id="IPR019999">
    <property type="entry name" value="Anth_synth_I-like"/>
</dbReference>
<dbReference type="SUPFAM" id="SSF56322">
    <property type="entry name" value="ADC synthase"/>
    <property type="match status" value="1"/>
</dbReference>
<evidence type="ECO:0000313" key="12">
    <source>
        <dbReference type="Proteomes" id="UP000441717"/>
    </source>
</evidence>
<dbReference type="Gene3D" id="3.60.120.10">
    <property type="entry name" value="Anthranilate synthase"/>
    <property type="match status" value="1"/>
</dbReference>
<evidence type="ECO:0000313" key="11">
    <source>
        <dbReference type="EMBL" id="MQL51604.1"/>
    </source>
</evidence>
<evidence type="ECO:0000256" key="1">
    <source>
        <dbReference type="ARBA" id="ARBA00001946"/>
    </source>
</evidence>
<evidence type="ECO:0000256" key="7">
    <source>
        <dbReference type="ARBA" id="ARBA00025634"/>
    </source>
</evidence>
<evidence type="ECO:0000256" key="6">
    <source>
        <dbReference type="ARBA" id="ARBA00023239"/>
    </source>
</evidence>
<dbReference type="GO" id="GO:0004049">
    <property type="term" value="F:anthranilate synthase activity"/>
    <property type="evidence" value="ECO:0007669"/>
    <property type="project" value="UniProtKB-EC"/>
</dbReference>
<keyword evidence="12" id="KW-1185">Reference proteome</keyword>
<protein>
    <recommendedName>
        <fullName evidence="3">Anthranilate synthase component 1</fullName>
    </recommendedName>
</protein>
<comment type="cofactor">
    <cofactor evidence="1">
        <name>Mg(2+)</name>
        <dbReference type="ChEBI" id="CHEBI:18420"/>
    </cofactor>
</comment>
<organism evidence="11 12">
    <name type="scientific">Desulfofundulus thermobenzoicus</name>
    <dbReference type="NCBI Taxonomy" id="29376"/>
    <lineage>
        <taxon>Bacteria</taxon>
        <taxon>Bacillati</taxon>
        <taxon>Bacillota</taxon>
        <taxon>Clostridia</taxon>
        <taxon>Eubacteriales</taxon>
        <taxon>Peptococcaceae</taxon>
        <taxon>Desulfofundulus</taxon>
    </lineage>
</organism>
<dbReference type="Pfam" id="PF00425">
    <property type="entry name" value="Chorismate_bind"/>
    <property type="match status" value="1"/>
</dbReference>
<comment type="caution">
    <text evidence="11">The sequence shown here is derived from an EMBL/GenBank/DDBJ whole genome shotgun (WGS) entry which is preliminary data.</text>
</comment>
<evidence type="ECO:0000259" key="9">
    <source>
        <dbReference type="Pfam" id="PF00425"/>
    </source>
</evidence>
<reference evidence="11 12" key="1">
    <citation type="submission" date="2019-10" db="EMBL/GenBank/DDBJ databases">
        <title>Comparative genomics of sulfur disproportionating microorganisms.</title>
        <authorList>
            <person name="Ward L.M."/>
            <person name="Bertran E."/>
            <person name="Johnston D."/>
        </authorList>
    </citation>
    <scope>NUCLEOTIDE SEQUENCE [LARGE SCALE GENOMIC DNA]</scope>
    <source>
        <strain evidence="11 12">DSM 14055</strain>
    </source>
</reference>
<dbReference type="Pfam" id="PF04715">
    <property type="entry name" value="Anth_synt_I_N"/>
    <property type="match status" value="1"/>
</dbReference>
<sequence>MAVFQNRDIICRPADARCACLPVQPGKGPCAPCGCANPAGSGTGEHRQGNMTIRQRDNASRINCKGTEDPGRENTACLEMAGNPFTIVEQLMDYWRGPVLPELPRFYGGAVGYFAYDLVRWLERLPSTTGDDLNLPDMVLLFTGTLLVMDHLRHTLRVVVNTLPGSRPEVARRRAVERIEHIWRLINGPVSSVDRPADGFYGSLREGNGPAPGGEGDFVTGGEPMNKAALQELPSGVTREEFQSLVRRAKEYIRQGDILQVVLSQRLQVPFAGDPFQVYRRLRRINPSPYLYYLDLGDVAIAGSSPEMLVRVENGMAETRPIAGTRPRGASAGVDEALAAELLDDPKERAEHVMLVDLGRNDLGRVCKPGTVTVPQFMVVEKYSHVMHLVSAVRGNLAEGRTAFDALKACFPAGTVSGAPKVRAMEIIEELEPESRGPYAGAVGYLGYNGNLDTAITIRTIVFHRGYAYVQAGAGIVADSDPEREYQETLNKARALLQTLAASENQAS</sequence>
<dbReference type="GO" id="GO:0000162">
    <property type="term" value="P:L-tryptophan biosynthetic process"/>
    <property type="evidence" value="ECO:0007669"/>
    <property type="project" value="TreeGrafter"/>
</dbReference>
<evidence type="ECO:0000256" key="4">
    <source>
        <dbReference type="ARBA" id="ARBA00022723"/>
    </source>
</evidence>
<name>A0A6N7INQ7_9FIRM</name>
<dbReference type="GO" id="GO:0046872">
    <property type="term" value="F:metal ion binding"/>
    <property type="evidence" value="ECO:0007669"/>
    <property type="project" value="UniProtKB-KW"/>
</dbReference>
<keyword evidence="4" id="KW-0479">Metal-binding</keyword>
<comment type="subunit">
    <text evidence="2">Heterotetramer consisting of two non-identical subunits: a beta subunit (TrpG) and a large alpha subunit (TrpE).</text>
</comment>
<dbReference type="AlphaFoldDB" id="A0A6N7INQ7"/>
<evidence type="ECO:0000256" key="2">
    <source>
        <dbReference type="ARBA" id="ARBA00011575"/>
    </source>
</evidence>